<organism evidence="4 5">
    <name type="scientific">Reticulomyxa filosa</name>
    <dbReference type="NCBI Taxonomy" id="46433"/>
    <lineage>
        <taxon>Eukaryota</taxon>
        <taxon>Sar</taxon>
        <taxon>Rhizaria</taxon>
        <taxon>Retaria</taxon>
        <taxon>Foraminifera</taxon>
        <taxon>Monothalamids</taxon>
        <taxon>Reticulomyxidae</taxon>
        <taxon>Reticulomyxa</taxon>
    </lineage>
</organism>
<proteinExistence type="predicted"/>
<keyword evidence="1 3" id="KW-0853">WD repeat</keyword>
<dbReference type="OrthoDB" id="1930760at2759"/>
<dbReference type="SMART" id="SM00320">
    <property type="entry name" value="WD40"/>
    <property type="match status" value="1"/>
</dbReference>
<gene>
    <name evidence="4" type="ORF">RFI_26425</name>
</gene>
<dbReference type="Proteomes" id="UP000023152">
    <property type="component" value="Unassembled WGS sequence"/>
</dbReference>
<dbReference type="Gene3D" id="2.130.10.10">
    <property type="entry name" value="YVTN repeat-like/Quinoprotein amine dehydrogenase"/>
    <property type="match status" value="1"/>
</dbReference>
<keyword evidence="5" id="KW-1185">Reference proteome</keyword>
<dbReference type="InterPro" id="IPR020472">
    <property type="entry name" value="WD40_PAC1"/>
</dbReference>
<accession>X6MD45</accession>
<dbReference type="Pfam" id="PF00400">
    <property type="entry name" value="WD40"/>
    <property type="match status" value="2"/>
</dbReference>
<evidence type="ECO:0000256" key="2">
    <source>
        <dbReference type="ARBA" id="ARBA00022737"/>
    </source>
</evidence>
<evidence type="ECO:0000313" key="5">
    <source>
        <dbReference type="Proteomes" id="UP000023152"/>
    </source>
</evidence>
<reference evidence="4 5" key="1">
    <citation type="journal article" date="2013" name="Curr. Biol.">
        <title>The Genome of the Foraminiferan Reticulomyxa filosa.</title>
        <authorList>
            <person name="Glockner G."/>
            <person name="Hulsmann N."/>
            <person name="Schleicher M."/>
            <person name="Noegel A.A."/>
            <person name="Eichinger L."/>
            <person name="Gallinger C."/>
            <person name="Pawlowski J."/>
            <person name="Sierra R."/>
            <person name="Euteneuer U."/>
            <person name="Pillet L."/>
            <person name="Moustafa A."/>
            <person name="Platzer M."/>
            <person name="Groth M."/>
            <person name="Szafranski K."/>
            <person name="Schliwa M."/>
        </authorList>
    </citation>
    <scope>NUCLEOTIDE SEQUENCE [LARGE SCALE GENOMIC DNA]</scope>
</reference>
<feature type="repeat" description="WD" evidence="3">
    <location>
        <begin position="26"/>
        <end position="77"/>
    </location>
</feature>
<dbReference type="InterPro" id="IPR015943">
    <property type="entry name" value="WD40/YVTN_repeat-like_dom_sf"/>
</dbReference>
<name>X6MD45_RETFI</name>
<feature type="non-terminal residue" evidence="4">
    <location>
        <position position="1"/>
    </location>
</feature>
<comment type="caution">
    <text evidence="4">The sequence shown here is derived from an EMBL/GenBank/DDBJ whole genome shotgun (WGS) entry which is preliminary data.</text>
</comment>
<dbReference type="InterPro" id="IPR036322">
    <property type="entry name" value="WD40_repeat_dom_sf"/>
</dbReference>
<keyword evidence="2" id="KW-0677">Repeat</keyword>
<protein>
    <submittedName>
        <fullName evidence="4">Uncharacterized protein</fullName>
    </submittedName>
</protein>
<dbReference type="EMBL" id="ASPP01022951">
    <property type="protein sequence ID" value="ETO10950.1"/>
    <property type="molecule type" value="Genomic_DNA"/>
</dbReference>
<dbReference type="PROSITE" id="PS50294">
    <property type="entry name" value="WD_REPEATS_REGION"/>
    <property type="match status" value="1"/>
</dbReference>
<evidence type="ECO:0000256" key="3">
    <source>
        <dbReference type="PROSITE-ProRule" id="PRU00221"/>
    </source>
</evidence>
<dbReference type="AlphaFoldDB" id="X6MD45"/>
<dbReference type="PROSITE" id="PS50082">
    <property type="entry name" value="WD_REPEATS_2"/>
    <property type="match status" value="2"/>
</dbReference>
<sequence>NIILSGSEDKSIRLWDMRTGQQIKKFKGHTFAVWAVEYSPFIIKNNNDIIGSNVICSGSGDNTIRFWDSRSNKNQLYMIRGDDKQHDNAITCIRFVSSKKKK</sequence>
<dbReference type="PROSITE" id="PS00678">
    <property type="entry name" value="WD_REPEATS_1"/>
    <property type="match status" value="2"/>
</dbReference>
<dbReference type="PANTHER" id="PTHR22847">
    <property type="entry name" value="WD40 REPEAT PROTEIN"/>
    <property type="match status" value="1"/>
</dbReference>
<evidence type="ECO:0000313" key="4">
    <source>
        <dbReference type="EMBL" id="ETO10950.1"/>
    </source>
</evidence>
<dbReference type="InterPro" id="IPR001680">
    <property type="entry name" value="WD40_rpt"/>
</dbReference>
<feature type="repeat" description="WD" evidence="3">
    <location>
        <begin position="1"/>
        <end position="25"/>
    </location>
</feature>
<dbReference type="InterPro" id="IPR019775">
    <property type="entry name" value="WD40_repeat_CS"/>
</dbReference>
<dbReference type="SUPFAM" id="SSF50978">
    <property type="entry name" value="WD40 repeat-like"/>
    <property type="match status" value="1"/>
</dbReference>
<dbReference type="PANTHER" id="PTHR22847:SF637">
    <property type="entry name" value="WD REPEAT DOMAIN 5B"/>
    <property type="match status" value="1"/>
</dbReference>
<dbReference type="PRINTS" id="PR00320">
    <property type="entry name" value="GPROTEINBRPT"/>
</dbReference>
<evidence type="ECO:0000256" key="1">
    <source>
        <dbReference type="ARBA" id="ARBA00022574"/>
    </source>
</evidence>
<dbReference type="GO" id="GO:1990234">
    <property type="term" value="C:transferase complex"/>
    <property type="evidence" value="ECO:0007669"/>
    <property type="project" value="UniProtKB-ARBA"/>
</dbReference>